<protein>
    <submittedName>
        <fullName evidence="9">Putative PurR-regulated permease PerM</fullName>
    </submittedName>
</protein>
<keyword evidence="7 8" id="KW-0472">Membrane</keyword>
<comment type="similarity">
    <text evidence="2">Belongs to the autoinducer-2 exporter (AI-2E) (TC 2.A.86) family.</text>
</comment>
<evidence type="ECO:0000256" key="6">
    <source>
        <dbReference type="ARBA" id="ARBA00022989"/>
    </source>
</evidence>
<evidence type="ECO:0000256" key="2">
    <source>
        <dbReference type="ARBA" id="ARBA00009773"/>
    </source>
</evidence>
<evidence type="ECO:0000256" key="7">
    <source>
        <dbReference type="ARBA" id="ARBA00023136"/>
    </source>
</evidence>
<name>A0A3D9IJ89_9BACL</name>
<evidence type="ECO:0000256" key="1">
    <source>
        <dbReference type="ARBA" id="ARBA00004651"/>
    </source>
</evidence>
<keyword evidence="6 8" id="KW-1133">Transmembrane helix</keyword>
<keyword evidence="4" id="KW-1003">Cell membrane</keyword>
<keyword evidence="10" id="KW-1185">Reference proteome</keyword>
<feature type="transmembrane region" description="Helical" evidence="8">
    <location>
        <begin position="7"/>
        <end position="24"/>
    </location>
</feature>
<accession>A0A3D9IJ89</accession>
<dbReference type="GO" id="GO:0005886">
    <property type="term" value="C:plasma membrane"/>
    <property type="evidence" value="ECO:0007669"/>
    <property type="project" value="UniProtKB-SubCell"/>
</dbReference>
<dbReference type="EMBL" id="QRDY01000005">
    <property type="protein sequence ID" value="RED61717.1"/>
    <property type="molecule type" value="Genomic_DNA"/>
</dbReference>
<dbReference type="PANTHER" id="PTHR21716:SF53">
    <property type="entry name" value="PERMEASE PERM-RELATED"/>
    <property type="match status" value="1"/>
</dbReference>
<dbReference type="RefSeq" id="WP_115992752.1">
    <property type="nucleotide sequence ID" value="NZ_QRDY01000005.1"/>
</dbReference>
<evidence type="ECO:0000256" key="3">
    <source>
        <dbReference type="ARBA" id="ARBA00022448"/>
    </source>
</evidence>
<feature type="transmembrane region" description="Helical" evidence="8">
    <location>
        <begin position="36"/>
        <end position="54"/>
    </location>
</feature>
<dbReference type="OrthoDB" id="9793390at2"/>
<proteinExistence type="inferred from homology"/>
<dbReference type="Pfam" id="PF01594">
    <property type="entry name" value="AI-2E_transport"/>
    <property type="match status" value="1"/>
</dbReference>
<feature type="transmembrane region" description="Helical" evidence="8">
    <location>
        <begin position="160"/>
        <end position="182"/>
    </location>
</feature>
<dbReference type="InterPro" id="IPR002549">
    <property type="entry name" value="AI-2E-like"/>
</dbReference>
<dbReference type="AlphaFoldDB" id="A0A3D9IJ89"/>
<keyword evidence="3" id="KW-0813">Transport</keyword>
<reference evidence="9 10" key="1">
    <citation type="submission" date="2018-07" db="EMBL/GenBank/DDBJ databases">
        <title>Genomic Encyclopedia of Type Strains, Phase III (KMG-III): the genomes of soil and plant-associated and newly described type strains.</title>
        <authorList>
            <person name="Whitman W."/>
        </authorList>
    </citation>
    <scope>NUCLEOTIDE SEQUENCE [LARGE SCALE GENOMIC DNA]</scope>
    <source>
        <strain evidence="9 10">CECT 8236</strain>
    </source>
</reference>
<comment type="caution">
    <text evidence="9">The sequence shown here is derived from an EMBL/GenBank/DDBJ whole genome shotgun (WGS) entry which is preliminary data.</text>
</comment>
<evidence type="ECO:0000256" key="8">
    <source>
        <dbReference type="SAM" id="Phobius"/>
    </source>
</evidence>
<evidence type="ECO:0000313" key="9">
    <source>
        <dbReference type="EMBL" id="RED61717.1"/>
    </source>
</evidence>
<evidence type="ECO:0000256" key="5">
    <source>
        <dbReference type="ARBA" id="ARBA00022692"/>
    </source>
</evidence>
<dbReference type="GO" id="GO:0055085">
    <property type="term" value="P:transmembrane transport"/>
    <property type="evidence" value="ECO:0007669"/>
    <property type="project" value="TreeGrafter"/>
</dbReference>
<gene>
    <name evidence="9" type="ORF">DFP95_105146</name>
</gene>
<organism evidence="9 10">
    <name type="scientific">Cohnella lupini</name>
    <dbReference type="NCBI Taxonomy" id="1294267"/>
    <lineage>
        <taxon>Bacteria</taxon>
        <taxon>Bacillati</taxon>
        <taxon>Bacillota</taxon>
        <taxon>Bacilli</taxon>
        <taxon>Bacillales</taxon>
        <taxon>Paenibacillaceae</taxon>
        <taxon>Cohnella</taxon>
    </lineage>
</organism>
<evidence type="ECO:0000256" key="4">
    <source>
        <dbReference type="ARBA" id="ARBA00022475"/>
    </source>
</evidence>
<keyword evidence="5 8" id="KW-0812">Transmembrane</keyword>
<dbReference type="Proteomes" id="UP000256869">
    <property type="component" value="Unassembled WGS sequence"/>
</dbReference>
<feature type="transmembrane region" description="Helical" evidence="8">
    <location>
        <begin position="246"/>
        <end position="265"/>
    </location>
</feature>
<dbReference type="PANTHER" id="PTHR21716">
    <property type="entry name" value="TRANSMEMBRANE PROTEIN"/>
    <property type="match status" value="1"/>
</dbReference>
<comment type="subcellular location">
    <subcellularLocation>
        <location evidence="1">Cell membrane</location>
        <topology evidence="1">Multi-pass membrane protein</topology>
    </subcellularLocation>
</comment>
<feature type="transmembrane region" description="Helical" evidence="8">
    <location>
        <begin position="315"/>
        <end position="342"/>
    </location>
</feature>
<feature type="transmembrane region" description="Helical" evidence="8">
    <location>
        <begin position="218"/>
        <end position="240"/>
    </location>
</feature>
<sequence length="371" mass="41128">MPQGKWFRIGYAIIVVLLIAYLAMKVDYLFDPIGEILAALFVPIVLSGMFYYMFRPAVRLLATRLPLSLSIVIVYLAVLGLIVLFSWLIWPPIREQSMTLVQNFPDIVKSVSEWLTSIQKHQWVQNISNDETFSTENLSSQISAALGDILNSVVGSVRSLFNMVMNFFLLLGLVPFIIYYMLREGDKFPALVLRMIPDRLHNEALPAMKEIDASIGSFILSKVITSLIIGTLTFCGYFFIDLPYPLLLGLVAAVTNVIPYLGPLLAAIPTVIVALTISPITALQACAIIIISNQIESNIIGPKIMGKQLNVHPLTIMMLVIGAGAIIGPLGMVIVVPVYAIVKIIAIRIYNFNKNNRIHKEPDLLPPPPRI</sequence>
<evidence type="ECO:0000313" key="10">
    <source>
        <dbReference type="Proteomes" id="UP000256869"/>
    </source>
</evidence>
<feature type="transmembrane region" description="Helical" evidence="8">
    <location>
        <begin position="272"/>
        <end position="295"/>
    </location>
</feature>
<feature type="transmembrane region" description="Helical" evidence="8">
    <location>
        <begin position="66"/>
        <end position="90"/>
    </location>
</feature>